<evidence type="ECO:0000256" key="2">
    <source>
        <dbReference type="SAM" id="Phobius"/>
    </source>
</evidence>
<evidence type="ECO:0000313" key="3">
    <source>
        <dbReference type="EMBL" id="GLI00677.1"/>
    </source>
</evidence>
<evidence type="ECO:0008006" key="5">
    <source>
        <dbReference type="Google" id="ProtNLM"/>
    </source>
</evidence>
<protein>
    <recommendedName>
        <fullName evidence="5">YtxH domain-containing protein</fullName>
    </recommendedName>
</protein>
<keyword evidence="4" id="KW-1185">Reference proteome</keyword>
<evidence type="ECO:0000313" key="4">
    <source>
        <dbReference type="Proteomes" id="UP001144280"/>
    </source>
</evidence>
<accession>A0ABQ5R1I5</accession>
<gene>
    <name evidence="3" type="ORF">Pa4123_59530</name>
</gene>
<proteinExistence type="predicted"/>
<feature type="transmembrane region" description="Helical" evidence="2">
    <location>
        <begin position="6"/>
        <end position="27"/>
    </location>
</feature>
<keyword evidence="2" id="KW-0812">Transmembrane</keyword>
<dbReference type="EMBL" id="BSDI01000034">
    <property type="protein sequence ID" value="GLI00677.1"/>
    <property type="molecule type" value="Genomic_DNA"/>
</dbReference>
<feature type="region of interest" description="Disordered" evidence="1">
    <location>
        <begin position="70"/>
        <end position="93"/>
    </location>
</feature>
<keyword evidence="2" id="KW-0472">Membrane</keyword>
<sequence>MGLKDPGLWITLGSVVTGAGTLAGILVRPIRDIIVARRDIKLAQLALKDSTPEQRGQILDGLAKIRQFNPDVRPDEPVEPPALPAVRGRGRGR</sequence>
<organism evidence="3 4">
    <name type="scientific">Phytohabitans aurantiacus</name>
    <dbReference type="NCBI Taxonomy" id="3016789"/>
    <lineage>
        <taxon>Bacteria</taxon>
        <taxon>Bacillati</taxon>
        <taxon>Actinomycetota</taxon>
        <taxon>Actinomycetes</taxon>
        <taxon>Micromonosporales</taxon>
        <taxon>Micromonosporaceae</taxon>
    </lineage>
</organism>
<comment type="caution">
    <text evidence="3">The sequence shown here is derived from an EMBL/GenBank/DDBJ whole genome shotgun (WGS) entry which is preliminary data.</text>
</comment>
<reference evidence="3" key="1">
    <citation type="submission" date="2022-12" db="EMBL/GenBank/DDBJ databases">
        <title>New Phytohabitans aurantiacus sp. RD004123 nov., an actinomycete isolated from soil.</title>
        <authorList>
            <person name="Triningsih D.W."/>
            <person name="Harunari E."/>
            <person name="Igarashi Y."/>
        </authorList>
    </citation>
    <scope>NUCLEOTIDE SEQUENCE</scope>
    <source>
        <strain evidence="3">RD004123</strain>
    </source>
</reference>
<evidence type="ECO:0000256" key="1">
    <source>
        <dbReference type="SAM" id="MobiDB-lite"/>
    </source>
</evidence>
<dbReference type="RefSeq" id="WP_281901169.1">
    <property type="nucleotide sequence ID" value="NZ_BSDI01000034.1"/>
</dbReference>
<keyword evidence="2" id="KW-1133">Transmembrane helix</keyword>
<name>A0ABQ5R1I5_9ACTN</name>
<dbReference type="Proteomes" id="UP001144280">
    <property type="component" value="Unassembled WGS sequence"/>
</dbReference>